<dbReference type="Pfam" id="PF05879">
    <property type="entry name" value="RHD3_GTPase"/>
    <property type="match status" value="1"/>
</dbReference>
<evidence type="ECO:0000256" key="1">
    <source>
        <dbReference type="ARBA" id="ARBA00022692"/>
    </source>
</evidence>
<comment type="subcellular location">
    <subcellularLocation>
        <location evidence="8">Endoplasmic reticulum membrane</location>
        <topology evidence="8">Multi-pass membrane protein</topology>
    </subcellularLocation>
    <text evidence="8">Enriched in the cortical ER. Concentrated in punctae along the ER tubules.</text>
</comment>
<sequence length="835" mass="93068">MMERDVAMAQKELSSMLARGDPVEDTPTVHETAAQPDSVPNAPHESVTPSMAPVSSLMRTPPNRLQLIDETQKFNEDAFHEHLNSWGLADAGFGYDICAVLGSQSTGKSTLLNRLFGTNFDVMDERARQQTTKGIWLCRGMERNVLVMDVEGTDGRERGEDQDFERKSALFALTTAECLIVNMWENQVGLYQGANMGLLKTVLDVNLSLFQAGRARAGSAKEKTLLLFVIRDFIGTTPLTNLEATVRADLQRIWASLTKPESLADAALSDFFDIMFTTLPHKILQAKEFDAGITELQRRFLDRADDNYVFQTQYHKRIPMDGLPHYLKNVWAQIVENKDLDLPTQQELLAQFRCDEIASAASHVFAGAIAVLRVALDAGQVLPALGKDMLAHRSEALSTFDRDASRYHQGVYARKRADLMLGLNAKLLPFFLAQLKNLLTKLTTQFQQAVRDGMARPSCDFGALVQSEHAKALRQFDEETQTLVLPETDWKVDDERVQLSEELNAMASVMRAEESRKLATSLEKEMRRQLAEPVELALAHPGPHMWDAVMQALQRVNEEATSSFRARAARLQGTPEEQESAIQALQSASWRLLQDKVHEQTSDAVLSMRLRSFFEDRFRYDAGGVPRVWKPSDDMEGLFVQARDATLELITLYATIAPSEPSLLAPAAHAAAAADETDASSFEESLHVLSELKRTELGHRLRRDADAYFVEAKRSMVSSMARVPVWVYVVMVLLGWNEAMAIIRNPVYCTLLCLLLAGAYVTWRLHLAAPLCTVATGLAREVQQVAQAQLRAYLDMPQTTAPMSEPFELRERVVSHSAAGAGASDESEPRLPASF</sequence>
<evidence type="ECO:0000256" key="9">
    <source>
        <dbReference type="SAM" id="MobiDB-lite"/>
    </source>
</evidence>
<dbReference type="PROSITE" id="PS51715">
    <property type="entry name" value="G_GB1_RHD3"/>
    <property type="match status" value="1"/>
</dbReference>
<evidence type="ECO:0000256" key="3">
    <source>
        <dbReference type="ARBA" id="ARBA00022801"/>
    </source>
</evidence>
<keyword evidence="6 8" id="KW-0342">GTP-binding</keyword>
<feature type="topological domain" description="Lumenal" evidence="8">
    <location>
        <begin position="744"/>
        <end position="746"/>
    </location>
</feature>
<dbReference type="GO" id="GO:0003924">
    <property type="term" value="F:GTPase activity"/>
    <property type="evidence" value="ECO:0007669"/>
    <property type="project" value="UniProtKB-UniRule"/>
</dbReference>
<keyword evidence="2 8" id="KW-0547">Nucleotide-binding</keyword>
<dbReference type="EMBL" id="CP119903">
    <property type="protein sequence ID" value="WFD23561.1"/>
    <property type="molecule type" value="Genomic_DNA"/>
</dbReference>
<evidence type="ECO:0000259" key="10">
    <source>
        <dbReference type="PROSITE" id="PS51715"/>
    </source>
</evidence>
<dbReference type="GO" id="GO:0005525">
    <property type="term" value="F:GTP binding"/>
    <property type="evidence" value="ECO:0007669"/>
    <property type="project" value="UniProtKB-UniRule"/>
</dbReference>
<dbReference type="CDD" id="cd01851">
    <property type="entry name" value="GBP"/>
    <property type="match status" value="1"/>
</dbReference>
<organism evidence="11 12">
    <name type="scientific">Malassezia equina</name>
    <dbReference type="NCBI Taxonomy" id="1381935"/>
    <lineage>
        <taxon>Eukaryota</taxon>
        <taxon>Fungi</taxon>
        <taxon>Dikarya</taxon>
        <taxon>Basidiomycota</taxon>
        <taxon>Ustilaginomycotina</taxon>
        <taxon>Malasseziomycetes</taxon>
        <taxon>Malasseziales</taxon>
        <taxon>Malasseziaceae</taxon>
        <taxon>Malassezia</taxon>
    </lineage>
</organism>
<evidence type="ECO:0000256" key="8">
    <source>
        <dbReference type="HAMAP-Rule" id="MF_03109"/>
    </source>
</evidence>
<evidence type="ECO:0000313" key="12">
    <source>
        <dbReference type="Proteomes" id="UP001214415"/>
    </source>
</evidence>
<evidence type="ECO:0000313" key="11">
    <source>
        <dbReference type="EMBL" id="WFD23561.1"/>
    </source>
</evidence>
<keyword evidence="4 8" id="KW-0256">Endoplasmic reticulum</keyword>
<evidence type="ECO:0000256" key="7">
    <source>
        <dbReference type="ARBA" id="ARBA00023136"/>
    </source>
</evidence>
<feature type="region of interest" description="Disordered" evidence="9">
    <location>
        <begin position="15"/>
        <end position="55"/>
    </location>
</feature>
<dbReference type="GO" id="GO:0005789">
    <property type="term" value="C:endoplasmic reticulum membrane"/>
    <property type="evidence" value="ECO:0007669"/>
    <property type="project" value="UniProtKB-SubCell"/>
</dbReference>
<dbReference type="InterPro" id="IPR008803">
    <property type="entry name" value="RHD3/Sey1"/>
</dbReference>
<feature type="topological domain" description="Cytoplasmic" evidence="8">
    <location>
        <begin position="768"/>
        <end position="835"/>
    </location>
</feature>
<dbReference type="InterPro" id="IPR027417">
    <property type="entry name" value="P-loop_NTPase"/>
</dbReference>
<dbReference type="Gene3D" id="3.40.50.300">
    <property type="entry name" value="P-loop containing nucleotide triphosphate hydrolases"/>
    <property type="match status" value="1"/>
</dbReference>
<keyword evidence="12" id="KW-1185">Reference proteome</keyword>
<evidence type="ECO:0000256" key="5">
    <source>
        <dbReference type="ARBA" id="ARBA00022989"/>
    </source>
</evidence>
<dbReference type="AlphaFoldDB" id="A0AAF0EFF0"/>
<name>A0AAF0EFF0_9BASI</name>
<dbReference type="HAMAP" id="MF_03109">
    <property type="entry name" value="Sey1"/>
    <property type="match status" value="1"/>
</dbReference>
<keyword evidence="1 8" id="KW-0812">Transmembrane</keyword>
<feature type="binding site" evidence="8">
    <location>
        <begin position="102"/>
        <end position="109"/>
    </location>
    <ligand>
        <name>GTP</name>
        <dbReference type="ChEBI" id="CHEBI:37565"/>
    </ligand>
</feature>
<dbReference type="GO" id="GO:0016320">
    <property type="term" value="P:endoplasmic reticulum membrane fusion"/>
    <property type="evidence" value="ECO:0007669"/>
    <property type="project" value="TreeGrafter"/>
</dbReference>
<protein>
    <submittedName>
        <fullName evidence="11">Dynamin-like GTPase that mediates homotypic ER fusion</fullName>
    </submittedName>
</protein>
<keyword evidence="7 8" id="KW-0472">Membrane</keyword>
<evidence type="ECO:0000256" key="4">
    <source>
        <dbReference type="ARBA" id="ARBA00022824"/>
    </source>
</evidence>
<dbReference type="PANTHER" id="PTHR45923">
    <property type="entry name" value="PROTEIN SEY1"/>
    <property type="match status" value="1"/>
</dbReference>
<dbReference type="Pfam" id="PF20428">
    <property type="entry name" value="Sey1_3HB"/>
    <property type="match status" value="1"/>
</dbReference>
<evidence type="ECO:0000256" key="2">
    <source>
        <dbReference type="ARBA" id="ARBA00022741"/>
    </source>
</evidence>
<accession>A0AAF0EFF0</accession>
<dbReference type="InterPro" id="IPR030386">
    <property type="entry name" value="G_GB1_RHD3_dom"/>
</dbReference>
<evidence type="ECO:0000256" key="6">
    <source>
        <dbReference type="ARBA" id="ARBA00023134"/>
    </source>
</evidence>
<reference evidence="11" key="1">
    <citation type="submission" date="2023-03" db="EMBL/GenBank/DDBJ databases">
        <title>Mating type loci evolution in Malassezia.</title>
        <authorList>
            <person name="Coelho M.A."/>
        </authorList>
    </citation>
    <scope>NUCLEOTIDE SEQUENCE</scope>
    <source>
        <strain evidence="11">CBS 12830</strain>
    </source>
</reference>
<keyword evidence="3 8" id="KW-0378">Hydrolase</keyword>
<gene>
    <name evidence="8 11" type="primary">SEY1</name>
    <name evidence="11" type="ORF">MEQU1_002254</name>
</gene>
<keyword evidence="5 8" id="KW-1133">Transmembrane helix</keyword>
<feature type="domain" description="GB1/RHD3-type G" evidence="10">
    <location>
        <begin position="92"/>
        <end position="314"/>
    </location>
</feature>
<dbReference type="InterPro" id="IPR046758">
    <property type="entry name" value="Sey1/RHD3-like_3HB"/>
</dbReference>
<comment type="similarity">
    <text evidence="8">Belongs to the TRAFAC class dynamin-like GTPase superfamily. GB1/RHD3 GTPase family. RHD3 subfamily.</text>
</comment>
<proteinExistence type="inferred from homology"/>
<dbReference type="SUPFAM" id="SSF52540">
    <property type="entry name" value="P-loop containing nucleoside triphosphate hydrolases"/>
    <property type="match status" value="1"/>
</dbReference>
<dbReference type="PANTHER" id="PTHR45923:SF2">
    <property type="entry name" value="PROTEIN SEY1"/>
    <property type="match status" value="1"/>
</dbReference>
<feature type="topological domain" description="Cytoplasmic" evidence="8">
    <location>
        <begin position="1"/>
        <end position="722"/>
    </location>
</feature>
<dbReference type="FunFam" id="3.40.50.300:FF:000727">
    <property type="entry name" value="Protein SEY1 homolog"/>
    <property type="match status" value="1"/>
</dbReference>
<feature type="region of interest" description="Disordered" evidence="9">
    <location>
        <begin position="814"/>
        <end position="835"/>
    </location>
</feature>
<dbReference type="Proteomes" id="UP001214415">
    <property type="component" value="Chromosome 4"/>
</dbReference>